<gene>
    <name evidence="2" type="ORF">PS880_05996</name>
</gene>
<dbReference type="Proteomes" id="UP000375525">
    <property type="component" value="Unassembled WGS sequence"/>
</dbReference>
<evidence type="ECO:0008006" key="4">
    <source>
        <dbReference type="Google" id="ProtNLM"/>
    </source>
</evidence>
<keyword evidence="1" id="KW-0732">Signal</keyword>
<feature type="signal peptide" evidence="1">
    <location>
        <begin position="1"/>
        <end position="20"/>
    </location>
</feature>
<organism evidence="2 3">
    <name type="scientific">Pseudomonas fluorescens</name>
    <dbReference type="NCBI Taxonomy" id="294"/>
    <lineage>
        <taxon>Bacteria</taxon>
        <taxon>Pseudomonadati</taxon>
        <taxon>Pseudomonadota</taxon>
        <taxon>Gammaproteobacteria</taxon>
        <taxon>Pseudomonadales</taxon>
        <taxon>Pseudomonadaceae</taxon>
        <taxon>Pseudomonas</taxon>
    </lineage>
</organism>
<accession>A0A5E7QB95</accession>
<sequence length="68" mass="7178" precursor="true">MKRQTLLSIAFSVFAVNAFAATSAQPVVAEGGSDRLIESRVAEGGSDRLIENRVAADGSDRLIESRVA</sequence>
<evidence type="ECO:0000256" key="1">
    <source>
        <dbReference type="SAM" id="SignalP"/>
    </source>
</evidence>
<evidence type="ECO:0000313" key="2">
    <source>
        <dbReference type="EMBL" id="VVP59124.1"/>
    </source>
</evidence>
<dbReference type="EMBL" id="CABVIH010000046">
    <property type="protein sequence ID" value="VVP59124.1"/>
    <property type="molecule type" value="Genomic_DNA"/>
</dbReference>
<proteinExistence type="predicted"/>
<reference evidence="2 3" key="1">
    <citation type="submission" date="2019-09" db="EMBL/GenBank/DDBJ databases">
        <authorList>
            <person name="Chandra G."/>
            <person name="Truman W A."/>
        </authorList>
    </citation>
    <scope>NUCLEOTIDE SEQUENCE [LARGE SCALE GENOMIC DNA]</scope>
    <source>
        <strain evidence="2">PS880</strain>
    </source>
</reference>
<protein>
    <recommendedName>
        <fullName evidence="4">Phage infection protein</fullName>
    </recommendedName>
</protein>
<evidence type="ECO:0000313" key="3">
    <source>
        <dbReference type="Proteomes" id="UP000375525"/>
    </source>
</evidence>
<dbReference type="AlphaFoldDB" id="A0A5E7QB95"/>
<dbReference type="OrthoDB" id="7026156at2"/>
<name>A0A5E7QB95_PSEFL</name>
<feature type="chain" id="PRO_5022993655" description="Phage infection protein" evidence="1">
    <location>
        <begin position="21"/>
        <end position="68"/>
    </location>
</feature>